<comment type="caution">
    <text evidence="3">The sequence shown here is derived from an EMBL/GenBank/DDBJ whole genome shotgun (WGS) entry which is preliminary data.</text>
</comment>
<feature type="transmembrane region" description="Helical" evidence="2">
    <location>
        <begin position="124"/>
        <end position="146"/>
    </location>
</feature>
<feature type="transmembrane region" description="Helical" evidence="2">
    <location>
        <begin position="158"/>
        <end position="176"/>
    </location>
</feature>
<accession>A0A2W7G5P0</accession>
<keyword evidence="2" id="KW-0472">Membrane</keyword>
<evidence type="ECO:0000256" key="1">
    <source>
        <dbReference type="SAM" id="MobiDB-lite"/>
    </source>
</evidence>
<dbReference type="EMBL" id="QKUB01000001">
    <property type="protein sequence ID" value="PZW01577.1"/>
    <property type="molecule type" value="Genomic_DNA"/>
</dbReference>
<dbReference type="OrthoDB" id="396632at2"/>
<organism evidence="3 4">
    <name type="scientific">Metamycoplasma auris</name>
    <dbReference type="NCBI Taxonomy" id="51363"/>
    <lineage>
        <taxon>Bacteria</taxon>
        <taxon>Bacillati</taxon>
        <taxon>Mycoplasmatota</taxon>
        <taxon>Mycoplasmoidales</taxon>
        <taxon>Metamycoplasmataceae</taxon>
        <taxon>Metamycoplasma</taxon>
    </lineage>
</organism>
<protein>
    <recommendedName>
        <fullName evidence="5">Rho termination factor N-terminal domain-containing protein</fullName>
    </recommendedName>
</protein>
<dbReference type="RefSeq" id="WP_111518028.1">
    <property type="nucleotide sequence ID" value="NZ_QKUB01000001.1"/>
</dbReference>
<feature type="region of interest" description="Disordered" evidence="1">
    <location>
        <begin position="293"/>
        <end position="337"/>
    </location>
</feature>
<name>A0A2W7G5P0_9BACT</name>
<evidence type="ECO:0000313" key="4">
    <source>
        <dbReference type="Proteomes" id="UP000249646"/>
    </source>
</evidence>
<gene>
    <name evidence="3" type="ORF">BCF89_101107</name>
</gene>
<keyword evidence="4" id="KW-1185">Reference proteome</keyword>
<dbReference type="Proteomes" id="UP000249646">
    <property type="component" value="Unassembled WGS sequence"/>
</dbReference>
<sequence>MRNIDITQYSSPEELYDDQSKKFNLWWILFSCFLGVLCILLFSMFIEFALRKDHYINHYIEAFSSSANHGSNVTDFDNQASLFYTRKFAFSIVTVFISLGMFIWHMISYIIAIKKKDFGKYSPWLSTLYTFIITFVVINLFFSIGGFFRFPSWDVNRILNFIFTIMLPIGYFVFYWPCSKIMRMFRYLRAQQQLKQLGINGNPFNMFPQMFENNQNQNLNNNQTESNNFNPDEKAPLVILDKKEETKIDYRSQLNTLDDKQLIAMAQKLNIFGASELSRNELIEKIILIFQSNENSKESKPKDSNSSITKEETKEINELDSKHHDSNKDNKDDIESN</sequence>
<evidence type="ECO:0000313" key="3">
    <source>
        <dbReference type="EMBL" id="PZW01577.1"/>
    </source>
</evidence>
<evidence type="ECO:0000256" key="2">
    <source>
        <dbReference type="SAM" id="Phobius"/>
    </source>
</evidence>
<proteinExistence type="predicted"/>
<reference evidence="3 4" key="1">
    <citation type="submission" date="2018-06" db="EMBL/GenBank/DDBJ databases">
        <title>Genomic Encyclopedia of Archaeal and Bacterial Type Strains, Phase II (KMG-II): from individual species to whole genera.</title>
        <authorList>
            <person name="Goeker M."/>
        </authorList>
    </citation>
    <scope>NUCLEOTIDE SEQUENCE [LARGE SCALE GENOMIC DNA]</scope>
    <source>
        <strain evidence="3 4">ATCC 51348</strain>
    </source>
</reference>
<keyword evidence="2" id="KW-0812">Transmembrane</keyword>
<keyword evidence="2" id="KW-1133">Transmembrane helix</keyword>
<dbReference type="AlphaFoldDB" id="A0A2W7G5P0"/>
<feature type="compositionally biased region" description="Basic and acidic residues" evidence="1">
    <location>
        <begin position="295"/>
        <end position="337"/>
    </location>
</feature>
<evidence type="ECO:0008006" key="5">
    <source>
        <dbReference type="Google" id="ProtNLM"/>
    </source>
</evidence>
<feature type="transmembrane region" description="Helical" evidence="2">
    <location>
        <begin position="25"/>
        <end position="46"/>
    </location>
</feature>
<feature type="transmembrane region" description="Helical" evidence="2">
    <location>
        <begin position="88"/>
        <end position="112"/>
    </location>
</feature>